<evidence type="ECO:0000313" key="3">
    <source>
        <dbReference type="Proteomes" id="UP000199409"/>
    </source>
</evidence>
<reference evidence="2 3" key="1">
    <citation type="submission" date="2016-10" db="EMBL/GenBank/DDBJ databases">
        <authorList>
            <person name="de Groot N.N."/>
        </authorList>
    </citation>
    <scope>NUCLEOTIDE SEQUENCE [LARGE SCALE GENOMIC DNA]</scope>
    <source>
        <strain evidence="2 3">DSM 7343</strain>
    </source>
</reference>
<dbReference type="RefSeq" id="WP_092349431.1">
    <property type="nucleotide sequence ID" value="NZ_FNQN01000008.1"/>
</dbReference>
<keyword evidence="1" id="KW-0472">Membrane</keyword>
<keyword evidence="1" id="KW-0812">Transmembrane</keyword>
<dbReference type="EMBL" id="FNQN01000008">
    <property type="protein sequence ID" value="SEA61652.1"/>
    <property type="molecule type" value="Genomic_DNA"/>
</dbReference>
<feature type="transmembrane region" description="Helical" evidence="1">
    <location>
        <begin position="12"/>
        <end position="34"/>
    </location>
</feature>
<proteinExistence type="predicted"/>
<feature type="transmembrane region" description="Helical" evidence="1">
    <location>
        <begin position="40"/>
        <end position="59"/>
    </location>
</feature>
<evidence type="ECO:0000256" key="1">
    <source>
        <dbReference type="SAM" id="Phobius"/>
    </source>
</evidence>
<evidence type="ECO:0008006" key="4">
    <source>
        <dbReference type="Google" id="ProtNLM"/>
    </source>
</evidence>
<accession>A0A1H4CNL5</accession>
<protein>
    <recommendedName>
        <fullName evidence="4">PH domain-containing protein</fullName>
    </recommendedName>
</protein>
<sequence>MEAPTYTIRKSFLLPLGLVVLLSFILLFSALFLHLPTAKIIILGLFLLPACIIFVESVFRRVSLRNDAIEVNKLLRRKRLSYAELTAIDTIQIRKRAFISLSSEDDFLILSNSYNHFGLLLKQLLEKVPQNIVSEEIRALAEAPPQKCSDVFSAWLAVAVLTLIIYVQLRGLF</sequence>
<organism evidence="2 3">
    <name type="scientific">Desulfuromusa kysingii</name>
    <dbReference type="NCBI Taxonomy" id="37625"/>
    <lineage>
        <taxon>Bacteria</taxon>
        <taxon>Pseudomonadati</taxon>
        <taxon>Thermodesulfobacteriota</taxon>
        <taxon>Desulfuromonadia</taxon>
        <taxon>Desulfuromonadales</taxon>
        <taxon>Geopsychrobacteraceae</taxon>
        <taxon>Desulfuromusa</taxon>
    </lineage>
</organism>
<name>A0A1H4CNL5_9BACT</name>
<keyword evidence="3" id="KW-1185">Reference proteome</keyword>
<dbReference type="AlphaFoldDB" id="A0A1H4CNL5"/>
<dbReference type="OrthoDB" id="5405752at2"/>
<keyword evidence="1" id="KW-1133">Transmembrane helix</keyword>
<evidence type="ECO:0000313" key="2">
    <source>
        <dbReference type="EMBL" id="SEA61652.1"/>
    </source>
</evidence>
<dbReference type="STRING" id="37625.SAMN05660420_02626"/>
<feature type="transmembrane region" description="Helical" evidence="1">
    <location>
        <begin position="151"/>
        <end position="169"/>
    </location>
</feature>
<gene>
    <name evidence="2" type="ORF">SAMN05660420_02626</name>
</gene>
<dbReference type="Proteomes" id="UP000199409">
    <property type="component" value="Unassembled WGS sequence"/>
</dbReference>